<dbReference type="OrthoDB" id="7585155at2"/>
<organism evidence="7 8">
    <name type="scientific">Qipengyuania marisflavi</name>
    <dbReference type="NCBI Taxonomy" id="2486356"/>
    <lineage>
        <taxon>Bacteria</taxon>
        <taxon>Pseudomonadati</taxon>
        <taxon>Pseudomonadota</taxon>
        <taxon>Alphaproteobacteria</taxon>
        <taxon>Sphingomonadales</taxon>
        <taxon>Erythrobacteraceae</taxon>
        <taxon>Qipengyuania</taxon>
    </lineage>
</organism>
<dbReference type="Gene3D" id="3.30.1150.10">
    <property type="match status" value="1"/>
</dbReference>
<dbReference type="AlphaFoldDB" id="A0A5S3P8I0"/>
<feature type="chain" id="PRO_5024298711" evidence="5">
    <location>
        <begin position="22"/>
        <end position="150"/>
    </location>
</feature>
<evidence type="ECO:0000256" key="5">
    <source>
        <dbReference type="SAM" id="SignalP"/>
    </source>
</evidence>
<feature type="domain" description="TonB C-terminal" evidence="6">
    <location>
        <begin position="58"/>
        <end position="150"/>
    </location>
</feature>
<dbReference type="InterPro" id="IPR037682">
    <property type="entry name" value="TonB_C"/>
</dbReference>
<protein>
    <submittedName>
        <fullName evidence="7">TonB family protein</fullName>
    </submittedName>
</protein>
<comment type="subcellular location">
    <subcellularLocation>
        <location evidence="1">Membrane</location>
        <topology evidence="1">Single-pass membrane protein</topology>
    </subcellularLocation>
</comment>
<evidence type="ECO:0000313" key="7">
    <source>
        <dbReference type="EMBL" id="TMM49726.1"/>
    </source>
</evidence>
<accession>A0A5S3P8I0</accession>
<dbReference type="GO" id="GO:0016020">
    <property type="term" value="C:membrane"/>
    <property type="evidence" value="ECO:0007669"/>
    <property type="project" value="UniProtKB-SubCell"/>
</dbReference>
<dbReference type="EMBL" id="VCAO01000001">
    <property type="protein sequence ID" value="TMM49726.1"/>
    <property type="molecule type" value="Genomic_DNA"/>
</dbReference>
<keyword evidence="4" id="KW-0472">Membrane</keyword>
<feature type="signal peptide" evidence="5">
    <location>
        <begin position="1"/>
        <end position="21"/>
    </location>
</feature>
<sequence>MRYVVILSVLALCSNPTAASAQEAEDTVLSEAPITASEPAMSDTMRCPSGGALVSSAGASEEARPTGRMRVDYPRAAESRRMTGKVKMQLVVGCDGRVKQCTVLQSSGHAILDSSACQSMLKYAVFRPATDENGNTIESTTEMTQPYALR</sequence>
<proteinExistence type="predicted"/>
<dbReference type="GO" id="GO:0055085">
    <property type="term" value="P:transmembrane transport"/>
    <property type="evidence" value="ECO:0007669"/>
    <property type="project" value="InterPro"/>
</dbReference>
<comment type="caution">
    <text evidence="7">The sequence shown here is derived from an EMBL/GenBank/DDBJ whole genome shotgun (WGS) entry which is preliminary data.</text>
</comment>
<name>A0A5S3P8I0_9SPHN</name>
<dbReference type="InterPro" id="IPR006260">
    <property type="entry name" value="TonB/TolA_C"/>
</dbReference>
<dbReference type="RefSeq" id="WP_138615288.1">
    <property type="nucleotide sequence ID" value="NZ_VCAO01000001.1"/>
</dbReference>
<dbReference type="PROSITE" id="PS52015">
    <property type="entry name" value="TONB_CTD"/>
    <property type="match status" value="1"/>
</dbReference>
<dbReference type="NCBIfam" id="TIGR01352">
    <property type="entry name" value="tonB_Cterm"/>
    <property type="match status" value="1"/>
</dbReference>
<keyword evidence="3" id="KW-1133">Transmembrane helix</keyword>
<evidence type="ECO:0000256" key="4">
    <source>
        <dbReference type="ARBA" id="ARBA00023136"/>
    </source>
</evidence>
<keyword evidence="2" id="KW-0812">Transmembrane</keyword>
<keyword evidence="5" id="KW-0732">Signal</keyword>
<gene>
    <name evidence="7" type="ORF">FEV51_00520</name>
</gene>
<keyword evidence="8" id="KW-1185">Reference proteome</keyword>
<evidence type="ECO:0000256" key="1">
    <source>
        <dbReference type="ARBA" id="ARBA00004167"/>
    </source>
</evidence>
<evidence type="ECO:0000256" key="3">
    <source>
        <dbReference type="ARBA" id="ARBA00022989"/>
    </source>
</evidence>
<dbReference type="SUPFAM" id="SSF74653">
    <property type="entry name" value="TolA/TonB C-terminal domain"/>
    <property type="match status" value="1"/>
</dbReference>
<evidence type="ECO:0000256" key="2">
    <source>
        <dbReference type="ARBA" id="ARBA00022692"/>
    </source>
</evidence>
<evidence type="ECO:0000313" key="8">
    <source>
        <dbReference type="Proteomes" id="UP000309668"/>
    </source>
</evidence>
<reference evidence="7 8" key="1">
    <citation type="submission" date="2019-05" db="EMBL/GenBank/DDBJ databases">
        <title>Erythrobacter marisflavi sp. nov., isolated from isolated from water of an estuary environment.</title>
        <authorList>
            <person name="Yoon J.-H."/>
        </authorList>
    </citation>
    <scope>NUCLEOTIDE SEQUENCE [LARGE SCALE GENOMIC DNA]</scope>
    <source>
        <strain evidence="7 8">KEM-5</strain>
    </source>
</reference>
<dbReference type="Pfam" id="PF03544">
    <property type="entry name" value="TonB_C"/>
    <property type="match status" value="1"/>
</dbReference>
<evidence type="ECO:0000259" key="6">
    <source>
        <dbReference type="PROSITE" id="PS52015"/>
    </source>
</evidence>
<dbReference type="Proteomes" id="UP000309668">
    <property type="component" value="Unassembled WGS sequence"/>
</dbReference>